<dbReference type="Gene3D" id="1.20.1600.10">
    <property type="entry name" value="Outer membrane efflux proteins (OEP)"/>
    <property type="match status" value="1"/>
</dbReference>
<dbReference type="PANTHER" id="PTHR30026">
    <property type="entry name" value="OUTER MEMBRANE PROTEIN TOLC"/>
    <property type="match status" value="1"/>
</dbReference>
<dbReference type="InterPro" id="IPR051906">
    <property type="entry name" value="TolC-like"/>
</dbReference>
<sequence length="442" mass="47208">MKRLLFILITAAAGFTCFAGENINLEQARALALSNSKTLSKYGLATESALLDERTQLFSNLPSLSLGVSGSATLWGGDTDVTDSLSAGASISLSQTLWSGGKNTVLGSIQKIATQITRQEALAEYFAVLDSADTAYYGVLKAQAAMDAADAALEVAALSLSVAEIRLAGGVISYGEYLQAVAEHESKKTSISQAKRDLALGMAKLRSVTGFSGISEVEAVDFDYYETLIQALAGFSDDQFDSLTASLWTAVAAKNPELSKAVLQTQKADQSVNLAKKDYFPSLSASISTGINYSYNDNFSTAPGKVSINGSIPLDFWVTGTNVDTKKIALEQTMLDYYSTESNLDIEIQTGLLDCIAQASSVISSRKALEYAEKHFENSLELYRLSQASVSDLSDAAALVSSNRNQLINAQYGFLSCLSAIRSLGAFESEDQVIHLFMPVSL</sequence>
<dbReference type="InterPro" id="IPR003423">
    <property type="entry name" value="OMP_efflux"/>
</dbReference>
<feature type="chain" id="PRO_5031113046" evidence="8">
    <location>
        <begin position="20"/>
        <end position="442"/>
    </location>
</feature>
<gene>
    <name evidence="9" type="ORF">JFL75_07200</name>
</gene>
<evidence type="ECO:0000256" key="2">
    <source>
        <dbReference type="ARBA" id="ARBA00007613"/>
    </source>
</evidence>
<proteinExistence type="inferred from homology"/>
<dbReference type="RefSeq" id="WP_215627997.1">
    <property type="nucleotide sequence ID" value="NZ_CP067089.2"/>
</dbReference>
<evidence type="ECO:0000256" key="1">
    <source>
        <dbReference type="ARBA" id="ARBA00004442"/>
    </source>
</evidence>
<dbReference type="GO" id="GO:1990281">
    <property type="term" value="C:efflux pump complex"/>
    <property type="evidence" value="ECO:0007669"/>
    <property type="project" value="TreeGrafter"/>
</dbReference>
<dbReference type="KEGG" id="bhc:JFL75_07200"/>
<dbReference type="AlphaFoldDB" id="A0A7T7XQL5"/>
<evidence type="ECO:0000256" key="8">
    <source>
        <dbReference type="SAM" id="SignalP"/>
    </source>
</evidence>
<dbReference type="Pfam" id="PF02321">
    <property type="entry name" value="OEP"/>
    <property type="match status" value="2"/>
</dbReference>
<name>A0A7T7XQL5_9SPIR</name>
<evidence type="ECO:0000313" key="10">
    <source>
        <dbReference type="Proteomes" id="UP000595917"/>
    </source>
</evidence>
<evidence type="ECO:0000256" key="4">
    <source>
        <dbReference type="ARBA" id="ARBA00022452"/>
    </source>
</evidence>
<protein>
    <submittedName>
        <fullName evidence="9">TolC family protein</fullName>
    </submittedName>
</protein>
<keyword evidence="5" id="KW-0812">Transmembrane</keyword>
<dbReference type="GO" id="GO:0015562">
    <property type="term" value="F:efflux transmembrane transporter activity"/>
    <property type="evidence" value="ECO:0007669"/>
    <property type="project" value="InterPro"/>
</dbReference>
<keyword evidence="7" id="KW-0998">Cell outer membrane</keyword>
<organism evidence="9 10">
    <name type="scientific">Breznakiella homolactica</name>
    <dbReference type="NCBI Taxonomy" id="2798577"/>
    <lineage>
        <taxon>Bacteria</taxon>
        <taxon>Pseudomonadati</taxon>
        <taxon>Spirochaetota</taxon>
        <taxon>Spirochaetia</taxon>
        <taxon>Spirochaetales</taxon>
        <taxon>Breznakiellaceae</taxon>
        <taxon>Breznakiella</taxon>
    </lineage>
</organism>
<keyword evidence="10" id="KW-1185">Reference proteome</keyword>
<evidence type="ECO:0000313" key="9">
    <source>
        <dbReference type="EMBL" id="QQO10692.1"/>
    </source>
</evidence>
<evidence type="ECO:0000256" key="5">
    <source>
        <dbReference type="ARBA" id="ARBA00022692"/>
    </source>
</evidence>
<evidence type="ECO:0000256" key="7">
    <source>
        <dbReference type="ARBA" id="ARBA00023237"/>
    </source>
</evidence>
<dbReference type="PANTHER" id="PTHR30026:SF20">
    <property type="entry name" value="OUTER MEMBRANE PROTEIN TOLC"/>
    <property type="match status" value="1"/>
</dbReference>
<comment type="subcellular location">
    <subcellularLocation>
        <location evidence="1">Cell outer membrane</location>
    </subcellularLocation>
</comment>
<keyword evidence="8" id="KW-0732">Signal</keyword>
<dbReference type="GO" id="GO:0015288">
    <property type="term" value="F:porin activity"/>
    <property type="evidence" value="ECO:0007669"/>
    <property type="project" value="TreeGrafter"/>
</dbReference>
<dbReference type="Proteomes" id="UP000595917">
    <property type="component" value="Chromosome"/>
</dbReference>
<evidence type="ECO:0000256" key="3">
    <source>
        <dbReference type="ARBA" id="ARBA00022448"/>
    </source>
</evidence>
<dbReference type="EMBL" id="CP067089">
    <property type="protein sequence ID" value="QQO10692.1"/>
    <property type="molecule type" value="Genomic_DNA"/>
</dbReference>
<keyword evidence="6" id="KW-0472">Membrane</keyword>
<reference evidence="9" key="1">
    <citation type="submission" date="2021-01" db="EMBL/GenBank/DDBJ databases">
        <title>Description of Breznakiella homolactica.</title>
        <authorList>
            <person name="Song Y."/>
            <person name="Brune A."/>
        </authorList>
    </citation>
    <scope>NUCLEOTIDE SEQUENCE</scope>
    <source>
        <strain evidence="9">RmG30</strain>
    </source>
</reference>
<comment type="similarity">
    <text evidence="2">Belongs to the outer membrane factor (OMF) (TC 1.B.17) family.</text>
</comment>
<dbReference type="SUPFAM" id="SSF56954">
    <property type="entry name" value="Outer membrane efflux proteins (OEP)"/>
    <property type="match status" value="1"/>
</dbReference>
<dbReference type="GO" id="GO:0009279">
    <property type="term" value="C:cell outer membrane"/>
    <property type="evidence" value="ECO:0007669"/>
    <property type="project" value="UniProtKB-SubCell"/>
</dbReference>
<feature type="signal peptide" evidence="8">
    <location>
        <begin position="1"/>
        <end position="19"/>
    </location>
</feature>
<accession>A0A7T7XQL5</accession>
<evidence type="ECO:0000256" key="6">
    <source>
        <dbReference type="ARBA" id="ARBA00023136"/>
    </source>
</evidence>
<keyword evidence="3" id="KW-0813">Transport</keyword>
<keyword evidence="4" id="KW-1134">Transmembrane beta strand</keyword>